<organism evidence="8 9">
    <name type="scientific">Aliicoccus persicus</name>
    <dbReference type="NCBI Taxonomy" id="930138"/>
    <lineage>
        <taxon>Bacteria</taxon>
        <taxon>Bacillati</taxon>
        <taxon>Bacillota</taxon>
        <taxon>Bacilli</taxon>
        <taxon>Bacillales</taxon>
        <taxon>Staphylococcaceae</taxon>
        <taxon>Aliicoccus</taxon>
    </lineage>
</organism>
<keyword evidence="3" id="KW-0949">S-adenosyl-L-methionine</keyword>
<evidence type="ECO:0000313" key="9">
    <source>
        <dbReference type="Proteomes" id="UP000243605"/>
    </source>
</evidence>
<evidence type="ECO:0000256" key="4">
    <source>
        <dbReference type="ARBA" id="ARBA00022723"/>
    </source>
</evidence>
<dbReference type="InterPro" id="IPR013785">
    <property type="entry name" value="Aldolase_TIM"/>
</dbReference>
<evidence type="ECO:0000256" key="2">
    <source>
        <dbReference type="ARBA" id="ARBA00022485"/>
    </source>
</evidence>
<dbReference type="SFLD" id="SFLDG01067">
    <property type="entry name" value="SPASM/twitch_domain_containing"/>
    <property type="match status" value="1"/>
</dbReference>
<evidence type="ECO:0000313" key="8">
    <source>
        <dbReference type="EMBL" id="SEW14190.1"/>
    </source>
</evidence>
<dbReference type="CDD" id="cd21123">
    <property type="entry name" value="SPASM_MftC-like"/>
    <property type="match status" value="1"/>
</dbReference>
<evidence type="ECO:0000256" key="3">
    <source>
        <dbReference type="ARBA" id="ARBA00022691"/>
    </source>
</evidence>
<keyword evidence="6" id="KW-0411">Iron-sulfur</keyword>
<keyword evidence="2" id="KW-0004">4Fe-4S</keyword>
<keyword evidence="5" id="KW-0408">Iron</keyword>
<protein>
    <submittedName>
        <fullName evidence="8">Radical SAM protein, BA_1875 family</fullName>
    </submittedName>
</protein>
<dbReference type="InterPro" id="IPR017200">
    <property type="entry name" value="PqqE-like"/>
</dbReference>
<feature type="domain" description="Radical SAM core" evidence="7">
    <location>
        <begin position="11"/>
        <end position="244"/>
    </location>
</feature>
<dbReference type="GO" id="GO:0046872">
    <property type="term" value="F:metal ion binding"/>
    <property type="evidence" value="ECO:0007669"/>
    <property type="project" value="UniProtKB-KW"/>
</dbReference>
<dbReference type="Pfam" id="PF04055">
    <property type="entry name" value="Radical_SAM"/>
    <property type="match status" value="1"/>
</dbReference>
<sequence>MKPNIKIPDFNDVPFIVIWELTRACDLHCLHCRAEAQTERHHYELSTEEGKALIDDIADMEYPMLVFTGGDPLMREDVFELAEYAVMKNVRVSMTPSATPNVTKEAMQKAKDVGLSRWAFSLDGHNKDIHDHFRGTSGSFDITMKAINYLNELEMPLQINTVISNYNIDYLEEMKEMVMKLNCVLWSVFFLVPTGRGKNEDMITPVQHEQVFRWLNKIKDEVPFDIKTTAAQHYRRVVIQDQMRKNKADKEMQIRYLDALDQGKTGTIDGLGRAPKGVNDGNGFVFISHIGHVYPSGLLPVNCGNVRVDKLSNIYRQSPILQNLRNPDKYNGKCGVCEFRHVCGGSRSRAYAATGDYMESEPYCVYIPKALRKKKTTMTS</sequence>
<evidence type="ECO:0000259" key="7">
    <source>
        <dbReference type="PROSITE" id="PS51918"/>
    </source>
</evidence>
<dbReference type="AlphaFoldDB" id="A0A662Z676"/>
<dbReference type="SFLD" id="SFLDS00029">
    <property type="entry name" value="Radical_SAM"/>
    <property type="match status" value="1"/>
</dbReference>
<dbReference type="PANTHER" id="PTHR11228:SF34">
    <property type="entry name" value="TUNGSTEN-CONTAINING ALDEHYDE FERREDOXIN OXIDOREDUCTASE COFACTOR MODIFYING PROTEIN"/>
    <property type="match status" value="1"/>
</dbReference>
<dbReference type="InterPro" id="IPR007197">
    <property type="entry name" value="rSAM"/>
</dbReference>
<dbReference type="GO" id="GO:0003824">
    <property type="term" value="F:catalytic activity"/>
    <property type="evidence" value="ECO:0007669"/>
    <property type="project" value="InterPro"/>
</dbReference>
<dbReference type="GO" id="GO:0051539">
    <property type="term" value="F:4 iron, 4 sulfur cluster binding"/>
    <property type="evidence" value="ECO:0007669"/>
    <property type="project" value="UniProtKB-KW"/>
</dbReference>
<dbReference type="InterPro" id="IPR050377">
    <property type="entry name" value="Radical_SAM_PqqE_MftC-like"/>
</dbReference>
<dbReference type="PANTHER" id="PTHR11228">
    <property type="entry name" value="RADICAL SAM DOMAIN PROTEIN"/>
    <property type="match status" value="1"/>
</dbReference>
<dbReference type="SUPFAM" id="SSF102114">
    <property type="entry name" value="Radical SAM enzymes"/>
    <property type="match status" value="1"/>
</dbReference>
<dbReference type="PROSITE" id="PS51918">
    <property type="entry name" value="RADICAL_SAM"/>
    <property type="match status" value="1"/>
</dbReference>
<evidence type="ECO:0000256" key="5">
    <source>
        <dbReference type="ARBA" id="ARBA00023004"/>
    </source>
</evidence>
<keyword evidence="9" id="KW-1185">Reference proteome</keyword>
<comment type="cofactor">
    <cofactor evidence="1">
        <name>[4Fe-4S] cluster</name>
        <dbReference type="ChEBI" id="CHEBI:49883"/>
    </cofactor>
</comment>
<dbReference type="InterPro" id="IPR058240">
    <property type="entry name" value="rSAM_sf"/>
</dbReference>
<keyword evidence="4" id="KW-0479">Metal-binding</keyword>
<dbReference type="EMBL" id="FOIT01000006">
    <property type="protein sequence ID" value="SEW14190.1"/>
    <property type="molecule type" value="Genomic_DNA"/>
</dbReference>
<dbReference type="CDD" id="cd01335">
    <property type="entry name" value="Radical_SAM"/>
    <property type="match status" value="1"/>
</dbReference>
<dbReference type="PIRSF" id="PIRSF037420">
    <property type="entry name" value="PQQ_syn_pqqE"/>
    <property type="match status" value="1"/>
</dbReference>
<accession>A0A662Z676</accession>
<dbReference type="SFLD" id="SFLDG01386">
    <property type="entry name" value="main_SPASM_domain-containing"/>
    <property type="match status" value="1"/>
</dbReference>
<evidence type="ECO:0000256" key="1">
    <source>
        <dbReference type="ARBA" id="ARBA00001966"/>
    </source>
</evidence>
<proteinExistence type="predicted"/>
<evidence type="ECO:0000256" key="6">
    <source>
        <dbReference type="ARBA" id="ARBA00023014"/>
    </source>
</evidence>
<dbReference type="Gene3D" id="3.20.20.70">
    <property type="entry name" value="Aldolase class I"/>
    <property type="match status" value="1"/>
</dbReference>
<gene>
    <name evidence="8" type="ORF">SAMN05192557_1787</name>
</gene>
<dbReference type="RefSeq" id="WP_091476005.1">
    <property type="nucleotide sequence ID" value="NZ_FOIT01000006.1"/>
</dbReference>
<dbReference type="Proteomes" id="UP000243605">
    <property type="component" value="Unassembled WGS sequence"/>
</dbReference>
<name>A0A662Z676_9STAP</name>
<reference evidence="8 9" key="1">
    <citation type="submission" date="2016-10" db="EMBL/GenBank/DDBJ databases">
        <authorList>
            <person name="Varghese N."/>
            <person name="Submissions S."/>
        </authorList>
    </citation>
    <scope>NUCLEOTIDE SEQUENCE [LARGE SCALE GENOMIC DNA]</scope>
    <source>
        <strain evidence="8 9">IBRC-M10081</strain>
    </source>
</reference>
<dbReference type="NCBIfam" id="TIGR04053">
    <property type="entry name" value="TIGR04053 family radical SAM/SPASM domain-containing protein"/>
    <property type="match status" value="1"/>
</dbReference>